<organism evidence="1 2">
    <name type="scientific">Nezara viridula</name>
    <name type="common">Southern green stink bug</name>
    <name type="synonym">Cimex viridulus</name>
    <dbReference type="NCBI Taxonomy" id="85310"/>
    <lineage>
        <taxon>Eukaryota</taxon>
        <taxon>Metazoa</taxon>
        <taxon>Ecdysozoa</taxon>
        <taxon>Arthropoda</taxon>
        <taxon>Hexapoda</taxon>
        <taxon>Insecta</taxon>
        <taxon>Pterygota</taxon>
        <taxon>Neoptera</taxon>
        <taxon>Paraneoptera</taxon>
        <taxon>Hemiptera</taxon>
        <taxon>Heteroptera</taxon>
        <taxon>Panheteroptera</taxon>
        <taxon>Pentatomomorpha</taxon>
        <taxon>Pentatomoidea</taxon>
        <taxon>Pentatomidae</taxon>
        <taxon>Pentatominae</taxon>
        <taxon>Nezara</taxon>
    </lineage>
</organism>
<dbReference type="Proteomes" id="UP001152798">
    <property type="component" value="Chromosome 1"/>
</dbReference>
<sequence>MVLGYQARAPPERVPLECLRSPQRRRRRRPDFISSLHLERPREMMFSQEEEVRYWIVTREPESQLKALEFFQDSK</sequence>
<proteinExistence type="predicted"/>
<reference evidence="1" key="1">
    <citation type="submission" date="2022-01" db="EMBL/GenBank/DDBJ databases">
        <authorList>
            <person name="King R."/>
        </authorList>
    </citation>
    <scope>NUCLEOTIDE SEQUENCE</scope>
</reference>
<evidence type="ECO:0000313" key="1">
    <source>
        <dbReference type="EMBL" id="CAH1389220.1"/>
    </source>
</evidence>
<keyword evidence="2" id="KW-1185">Reference proteome</keyword>
<protein>
    <submittedName>
        <fullName evidence="1">Uncharacterized protein</fullName>
    </submittedName>
</protein>
<name>A0A9P0H115_NEZVI</name>
<gene>
    <name evidence="1" type="ORF">NEZAVI_LOCUS664</name>
</gene>
<evidence type="ECO:0000313" key="2">
    <source>
        <dbReference type="Proteomes" id="UP001152798"/>
    </source>
</evidence>
<dbReference type="EMBL" id="OV725077">
    <property type="protein sequence ID" value="CAH1389220.1"/>
    <property type="molecule type" value="Genomic_DNA"/>
</dbReference>
<dbReference type="AlphaFoldDB" id="A0A9P0H115"/>
<accession>A0A9P0H115</accession>